<dbReference type="PANTHER" id="PTHR24559">
    <property type="entry name" value="TRANSPOSON TY3-I GAG-POL POLYPROTEIN"/>
    <property type="match status" value="1"/>
</dbReference>
<name>A0AAD7SU19_9TELE</name>
<evidence type="ECO:0000313" key="5">
    <source>
        <dbReference type="Proteomes" id="UP001221898"/>
    </source>
</evidence>
<evidence type="ECO:0000259" key="3">
    <source>
        <dbReference type="Pfam" id="PF00078"/>
    </source>
</evidence>
<reference evidence="4" key="1">
    <citation type="journal article" date="2023" name="Science">
        <title>Genome structures resolve the early diversification of teleost fishes.</title>
        <authorList>
            <person name="Parey E."/>
            <person name="Louis A."/>
            <person name="Montfort J."/>
            <person name="Bouchez O."/>
            <person name="Roques C."/>
            <person name="Iampietro C."/>
            <person name="Lluch J."/>
            <person name="Castinel A."/>
            <person name="Donnadieu C."/>
            <person name="Desvignes T."/>
            <person name="Floi Bucao C."/>
            <person name="Jouanno E."/>
            <person name="Wen M."/>
            <person name="Mejri S."/>
            <person name="Dirks R."/>
            <person name="Jansen H."/>
            <person name="Henkel C."/>
            <person name="Chen W.J."/>
            <person name="Zahm M."/>
            <person name="Cabau C."/>
            <person name="Klopp C."/>
            <person name="Thompson A.W."/>
            <person name="Robinson-Rechavi M."/>
            <person name="Braasch I."/>
            <person name="Lecointre G."/>
            <person name="Bobe J."/>
            <person name="Postlethwait J.H."/>
            <person name="Berthelot C."/>
            <person name="Roest Crollius H."/>
            <person name="Guiguen Y."/>
        </authorList>
    </citation>
    <scope>NUCLEOTIDE SEQUENCE</scope>
    <source>
        <strain evidence="4">NC1722</strain>
    </source>
</reference>
<evidence type="ECO:0000313" key="4">
    <source>
        <dbReference type="EMBL" id="KAJ8408827.1"/>
    </source>
</evidence>
<dbReference type="InterPro" id="IPR043502">
    <property type="entry name" value="DNA/RNA_pol_sf"/>
</dbReference>
<sequence length="242" mass="26399">MGSMETLVRPDLVPGWTQFEPTTVQLRTVTGELASMKGRGVLTLTVGGRTVSYPVWLAAVQDPCILSLDFLRATGCQLDLEKGTLCFQGGPAVTMAPPNVSVSQLTRLLTQTVAAAETSFLSFPHLYDTPLYEHGPHTPSPAAPGRGGDDTVGRCAPVAFCLRVRRPQTKPIVMVPKKGGQWRFCVDYRQLNEVTMKDSYPLPCIDEALDLVTGSSWFSSLDLRSGYFRVPFSMAARPKTAF</sequence>
<dbReference type="Pfam" id="PF00078">
    <property type="entry name" value="RVT_1"/>
    <property type="match status" value="1"/>
</dbReference>
<evidence type="ECO:0000256" key="2">
    <source>
        <dbReference type="ARBA" id="ARBA00012180"/>
    </source>
</evidence>
<dbReference type="Gene3D" id="3.10.10.10">
    <property type="entry name" value="HIV Type 1 Reverse Transcriptase, subunit A, domain 1"/>
    <property type="match status" value="1"/>
</dbReference>
<proteinExistence type="inferred from homology"/>
<dbReference type="GO" id="GO:0004523">
    <property type="term" value="F:RNA-DNA hybrid ribonuclease activity"/>
    <property type="evidence" value="ECO:0007669"/>
    <property type="project" value="UniProtKB-EC"/>
</dbReference>
<feature type="domain" description="Reverse transcriptase" evidence="3">
    <location>
        <begin position="175"/>
        <end position="242"/>
    </location>
</feature>
<dbReference type="CDD" id="cd01647">
    <property type="entry name" value="RT_LTR"/>
    <property type="match status" value="1"/>
</dbReference>
<organism evidence="4 5">
    <name type="scientific">Aldrovandia affinis</name>
    <dbReference type="NCBI Taxonomy" id="143900"/>
    <lineage>
        <taxon>Eukaryota</taxon>
        <taxon>Metazoa</taxon>
        <taxon>Chordata</taxon>
        <taxon>Craniata</taxon>
        <taxon>Vertebrata</taxon>
        <taxon>Euteleostomi</taxon>
        <taxon>Actinopterygii</taxon>
        <taxon>Neopterygii</taxon>
        <taxon>Teleostei</taxon>
        <taxon>Notacanthiformes</taxon>
        <taxon>Halosauridae</taxon>
        <taxon>Aldrovandia</taxon>
    </lineage>
</organism>
<dbReference type="EMBL" id="JAINUG010000033">
    <property type="protein sequence ID" value="KAJ8408827.1"/>
    <property type="molecule type" value="Genomic_DNA"/>
</dbReference>
<gene>
    <name evidence="4" type="ORF">AAFF_G00246450</name>
</gene>
<protein>
    <recommendedName>
        <fullName evidence="2">ribonuclease H</fullName>
        <ecNumber evidence="2">3.1.26.4</ecNumber>
    </recommendedName>
</protein>
<dbReference type="InterPro" id="IPR053134">
    <property type="entry name" value="RNA-dir_DNA_polymerase"/>
</dbReference>
<accession>A0AAD7SU19</accession>
<comment type="similarity">
    <text evidence="1">Belongs to the beta type-B retroviral polymerase family. HERV class-II K(HML-2) pol subfamily.</text>
</comment>
<dbReference type="PANTHER" id="PTHR24559:SF444">
    <property type="entry name" value="REVERSE TRANSCRIPTASE DOMAIN-CONTAINING PROTEIN"/>
    <property type="match status" value="1"/>
</dbReference>
<dbReference type="EC" id="3.1.26.4" evidence="2"/>
<keyword evidence="5" id="KW-1185">Reference proteome</keyword>
<dbReference type="InterPro" id="IPR043128">
    <property type="entry name" value="Rev_trsase/Diguanyl_cyclase"/>
</dbReference>
<comment type="caution">
    <text evidence="4">The sequence shown here is derived from an EMBL/GenBank/DDBJ whole genome shotgun (WGS) entry which is preliminary data.</text>
</comment>
<dbReference type="Proteomes" id="UP001221898">
    <property type="component" value="Unassembled WGS sequence"/>
</dbReference>
<dbReference type="AlphaFoldDB" id="A0AAD7SU19"/>
<dbReference type="Gene3D" id="3.30.70.270">
    <property type="match status" value="1"/>
</dbReference>
<evidence type="ECO:0000256" key="1">
    <source>
        <dbReference type="ARBA" id="ARBA00010879"/>
    </source>
</evidence>
<dbReference type="SUPFAM" id="SSF56672">
    <property type="entry name" value="DNA/RNA polymerases"/>
    <property type="match status" value="1"/>
</dbReference>
<dbReference type="InterPro" id="IPR000477">
    <property type="entry name" value="RT_dom"/>
</dbReference>